<gene>
    <name evidence="2" type="ORF">H9928_05180</name>
</gene>
<feature type="signal peptide" evidence="1">
    <location>
        <begin position="1"/>
        <end position="20"/>
    </location>
</feature>
<reference evidence="2" key="2">
    <citation type="submission" date="2021-04" db="EMBL/GenBank/DDBJ databases">
        <authorList>
            <person name="Gilroy R."/>
        </authorList>
    </citation>
    <scope>NUCLEOTIDE SEQUENCE</scope>
    <source>
        <strain evidence="2">8470</strain>
    </source>
</reference>
<reference evidence="2" key="1">
    <citation type="journal article" date="2021" name="PeerJ">
        <title>Extensive microbial diversity within the chicken gut microbiome revealed by metagenomics and culture.</title>
        <authorList>
            <person name="Gilroy R."/>
            <person name="Ravi A."/>
            <person name="Getino M."/>
            <person name="Pursley I."/>
            <person name="Horton D.L."/>
            <person name="Alikhan N.F."/>
            <person name="Baker D."/>
            <person name="Gharbi K."/>
            <person name="Hall N."/>
            <person name="Watson M."/>
            <person name="Adriaenssens E.M."/>
            <person name="Foster-Nyarko E."/>
            <person name="Jarju S."/>
            <person name="Secka A."/>
            <person name="Antonio M."/>
            <person name="Oren A."/>
            <person name="Chaudhuri R.R."/>
            <person name="La Ragione R."/>
            <person name="Hildebrand F."/>
            <person name="Pallen M.J."/>
        </authorList>
    </citation>
    <scope>NUCLEOTIDE SEQUENCE</scope>
    <source>
        <strain evidence="2">8470</strain>
    </source>
</reference>
<dbReference type="EMBL" id="JAHLFJ010000047">
    <property type="protein sequence ID" value="MBU3855941.1"/>
    <property type="molecule type" value="Genomic_DNA"/>
</dbReference>
<comment type="caution">
    <text evidence="2">The sequence shown here is derived from an EMBL/GenBank/DDBJ whole genome shotgun (WGS) entry which is preliminary data.</text>
</comment>
<organism evidence="2 3">
    <name type="scientific">Candidatus Phocaeicola excrementipullorum</name>
    <dbReference type="NCBI Taxonomy" id="2838731"/>
    <lineage>
        <taxon>Bacteria</taxon>
        <taxon>Pseudomonadati</taxon>
        <taxon>Bacteroidota</taxon>
        <taxon>Bacteroidia</taxon>
        <taxon>Bacteroidales</taxon>
        <taxon>Bacteroidaceae</taxon>
        <taxon>Phocaeicola</taxon>
    </lineage>
</organism>
<evidence type="ECO:0008006" key="4">
    <source>
        <dbReference type="Google" id="ProtNLM"/>
    </source>
</evidence>
<dbReference type="AlphaFoldDB" id="A0A948TM61"/>
<dbReference type="PROSITE" id="PS51257">
    <property type="entry name" value="PROKAR_LIPOPROTEIN"/>
    <property type="match status" value="1"/>
</dbReference>
<sequence>MSNKQTFILAAFSAAAISLASCSSDDYNPIYLVEAETQTALEGNQLQISIFNNEGEKYLIRGGKGNYTVSITDKSIADFRYDGDTLTYLPVSAGTTESIIADRSGNSYQLSVNVGNPQSIFTVTGIDATVIGGELTQNQTQALQNEITQNSPVKIGGRFELTYADKELSSGDIKIYPEATGGYSVGIFEQSRKYNENTGAGQVCIEATMAGTSAQTYTFFVTYLQQKTYRFQEDVTNQYKGTYPALEEAYRIYELKVEQ</sequence>
<evidence type="ECO:0000313" key="3">
    <source>
        <dbReference type="Proteomes" id="UP000784286"/>
    </source>
</evidence>
<proteinExistence type="predicted"/>
<name>A0A948TM61_9BACT</name>
<dbReference type="Proteomes" id="UP000784286">
    <property type="component" value="Unassembled WGS sequence"/>
</dbReference>
<evidence type="ECO:0000256" key="1">
    <source>
        <dbReference type="SAM" id="SignalP"/>
    </source>
</evidence>
<keyword evidence="1" id="KW-0732">Signal</keyword>
<protein>
    <recommendedName>
        <fullName evidence="4">DUF4595 domain-containing protein</fullName>
    </recommendedName>
</protein>
<evidence type="ECO:0000313" key="2">
    <source>
        <dbReference type="EMBL" id="MBU3855941.1"/>
    </source>
</evidence>
<feature type="chain" id="PRO_5037383115" description="DUF4595 domain-containing protein" evidence="1">
    <location>
        <begin position="21"/>
        <end position="259"/>
    </location>
</feature>
<accession>A0A948TM61</accession>